<dbReference type="InterPro" id="IPR009057">
    <property type="entry name" value="Homeodomain-like_sf"/>
</dbReference>
<evidence type="ECO:0000256" key="2">
    <source>
        <dbReference type="ARBA" id="ARBA00023125"/>
    </source>
</evidence>
<dbReference type="Gene3D" id="3.20.80.10">
    <property type="entry name" value="Regulatory factor, effector binding domain"/>
    <property type="match status" value="1"/>
</dbReference>
<dbReference type="Pfam" id="PF12833">
    <property type="entry name" value="HTH_18"/>
    <property type="match status" value="1"/>
</dbReference>
<dbReference type="Pfam" id="PF06445">
    <property type="entry name" value="GyrI-like"/>
    <property type="match status" value="1"/>
</dbReference>
<proteinExistence type="predicted"/>
<dbReference type="GO" id="GO:0003700">
    <property type="term" value="F:DNA-binding transcription factor activity"/>
    <property type="evidence" value="ECO:0007669"/>
    <property type="project" value="InterPro"/>
</dbReference>
<evidence type="ECO:0000259" key="4">
    <source>
        <dbReference type="PROSITE" id="PS01124"/>
    </source>
</evidence>
<evidence type="ECO:0000313" key="5">
    <source>
        <dbReference type="EMBL" id="ABQ27658.1"/>
    </source>
</evidence>
<dbReference type="InterPro" id="IPR050908">
    <property type="entry name" value="SmbC-like"/>
</dbReference>
<dbReference type="PANTHER" id="PTHR40055:SF1">
    <property type="entry name" value="TRANSCRIPTIONAL REGULATOR YGIV-RELATED"/>
    <property type="match status" value="1"/>
</dbReference>
<keyword evidence="2" id="KW-0238">DNA-binding</keyword>
<dbReference type="InterPro" id="IPR018060">
    <property type="entry name" value="HTH_AraC"/>
</dbReference>
<dbReference type="SMART" id="SM00342">
    <property type="entry name" value="HTH_ARAC"/>
    <property type="match status" value="1"/>
</dbReference>
<dbReference type="Gene3D" id="1.10.10.60">
    <property type="entry name" value="Homeodomain-like"/>
    <property type="match status" value="2"/>
</dbReference>
<dbReference type="SMART" id="SM00871">
    <property type="entry name" value="AraC_E_bind"/>
    <property type="match status" value="1"/>
</dbReference>
<accession>A5G790</accession>
<dbReference type="PROSITE" id="PS01124">
    <property type="entry name" value="HTH_ARAC_FAMILY_2"/>
    <property type="match status" value="1"/>
</dbReference>
<dbReference type="AlphaFoldDB" id="A5G790"/>
<dbReference type="InterPro" id="IPR010499">
    <property type="entry name" value="AraC_E-bd"/>
</dbReference>
<dbReference type="SUPFAM" id="SSF46689">
    <property type="entry name" value="Homeodomain-like"/>
    <property type="match status" value="2"/>
</dbReference>
<dbReference type="InterPro" id="IPR018062">
    <property type="entry name" value="HTH_AraC-typ_CS"/>
</dbReference>
<evidence type="ECO:0000256" key="3">
    <source>
        <dbReference type="ARBA" id="ARBA00023163"/>
    </source>
</evidence>
<evidence type="ECO:0000256" key="1">
    <source>
        <dbReference type="ARBA" id="ARBA00023015"/>
    </source>
</evidence>
<dbReference type="PANTHER" id="PTHR40055">
    <property type="entry name" value="TRANSCRIPTIONAL REGULATOR YGIV-RELATED"/>
    <property type="match status" value="1"/>
</dbReference>
<dbReference type="EMBL" id="CP000698">
    <property type="protein sequence ID" value="ABQ27658.1"/>
    <property type="molecule type" value="Genomic_DNA"/>
</dbReference>
<organism evidence="5 6">
    <name type="scientific">Geotalea uraniireducens (strain Rf4)</name>
    <name type="common">Geobacter uraniireducens</name>
    <dbReference type="NCBI Taxonomy" id="351605"/>
    <lineage>
        <taxon>Bacteria</taxon>
        <taxon>Pseudomonadati</taxon>
        <taxon>Thermodesulfobacteriota</taxon>
        <taxon>Desulfuromonadia</taxon>
        <taxon>Geobacterales</taxon>
        <taxon>Geobacteraceae</taxon>
        <taxon>Geotalea</taxon>
    </lineage>
</organism>
<dbReference type="HOGENOM" id="CLU_000445_81_1_7"/>
<dbReference type="STRING" id="351605.Gura_3503"/>
<name>A5G790_GEOUR</name>
<dbReference type="InterPro" id="IPR011256">
    <property type="entry name" value="Reg_factor_effector_dom_sf"/>
</dbReference>
<keyword evidence="6" id="KW-1185">Reference proteome</keyword>
<dbReference type="InterPro" id="IPR029442">
    <property type="entry name" value="GyrI-like"/>
</dbReference>
<feature type="domain" description="HTH araC/xylS-type" evidence="4">
    <location>
        <begin position="22"/>
        <end position="120"/>
    </location>
</feature>
<keyword evidence="3" id="KW-0804">Transcription</keyword>
<dbReference type="KEGG" id="gur:Gura_3503"/>
<dbReference type="InterPro" id="IPR020449">
    <property type="entry name" value="Tscrpt_reg_AraC-type_HTH"/>
</dbReference>
<dbReference type="PRINTS" id="PR00032">
    <property type="entry name" value="HTHARAC"/>
</dbReference>
<evidence type="ECO:0000313" key="6">
    <source>
        <dbReference type="Proteomes" id="UP000006695"/>
    </source>
</evidence>
<dbReference type="Proteomes" id="UP000006695">
    <property type="component" value="Chromosome"/>
</dbReference>
<dbReference type="GO" id="GO:0043565">
    <property type="term" value="F:sequence-specific DNA binding"/>
    <property type="evidence" value="ECO:0007669"/>
    <property type="project" value="InterPro"/>
</dbReference>
<dbReference type="SUPFAM" id="SSF55136">
    <property type="entry name" value="Probable bacterial effector-binding domain"/>
    <property type="match status" value="1"/>
</dbReference>
<sequence>MFGKEGYVVRPSTTNSYQERLNRVLIHIQKNLDEPLTIERLAEVACLSPFHFHRIFSAHVGETVTGYVRRLRLERAATRIAFTGESVTDTALGVGYETPAAFTRAFRERFGMSPSEFRGQQRETILSFAENSTAKEIIVMKPEMREFSKTKVLFVRRTGAYGEAATAAWEALMGFAYKNRLMTGETLMVGIGHDDPAITAEEKIRYDACVTFSGDVKPEGEVGIQTIAGGRYAVFLHKGAYTGLPEIYRNIFAGWLATSGCTLRDQPCFEVYLNRDPRRTKPENLRTEIWVPVV</sequence>
<reference evidence="5 6" key="1">
    <citation type="submission" date="2007-05" db="EMBL/GenBank/DDBJ databases">
        <title>Complete sequence of Geobacter uraniireducens Rf4.</title>
        <authorList>
            <consortium name="US DOE Joint Genome Institute"/>
            <person name="Copeland A."/>
            <person name="Lucas S."/>
            <person name="Lapidus A."/>
            <person name="Barry K."/>
            <person name="Detter J.C."/>
            <person name="Glavina del Rio T."/>
            <person name="Hammon N."/>
            <person name="Israni S."/>
            <person name="Dalin E."/>
            <person name="Tice H."/>
            <person name="Pitluck S."/>
            <person name="Chertkov O."/>
            <person name="Brettin T."/>
            <person name="Bruce D."/>
            <person name="Han C."/>
            <person name="Schmutz J."/>
            <person name="Larimer F."/>
            <person name="Land M."/>
            <person name="Hauser L."/>
            <person name="Kyrpides N."/>
            <person name="Mikhailova N."/>
            <person name="Shelobolina E."/>
            <person name="Aklujkar M."/>
            <person name="Lovley D."/>
            <person name="Richardson P."/>
        </authorList>
    </citation>
    <scope>NUCLEOTIDE SEQUENCE [LARGE SCALE GENOMIC DNA]</scope>
    <source>
        <strain evidence="5 6">Rf4</strain>
    </source>
</reference>
<gene>
    <name evidence="5" type="ordered locus">Gura_3503</name>
</gene>
<dbReference type="PROSITE" id="PS00041">
    <property type="entry name" value="HTH_ARAC_FAMILY_1"/>
    <property type="match status" value="1"/>
</dbReference>
<keyword evidence="1" id="KW-0805">Transcription regulation</keyword>
<protein>
    <submittedName>
        <fullName evidence="5">Transcriptional regulator, AraC family</fullName>
    </submittedName>
</protein>